<gene>
    <name evidence="2" type="ORF">CO173_00060</name>
</gene>
<evidence type="ECO:0000259" key="1">
    <source>
        <dbReference type="Pfam" id="PF01243"/>
    </source>
</evidence>
<dbReference type="InterPro" id="IPR012349">
    <property type="entry name" value="Split_barrel_FMN-bd"/>
</dbReference>
<protein>
    <recommendedName>
        <fullName evidence="1">Pyridoxamine 5'-phosphate oxidase N-terminal domain-containing protein</fullName>
    </recommendedName>
</protein>
<dbReference type="EMBL" id="PFWT01000001">
    <property type="protein sequence ID" value="PJA47123.1"/>
    <property type="molecule type" value="Genomic_DNA"/>
</dbReference>
<sequence>MKKITKKRTRDFLKSQFIMQLASSSKKNMPQVSIMLYVIDRDLNFYCATHSDSIKAQNMAENKNVSIAVWAHNQFMVQVKGIVETVVDEKKQNKILTALAKAGAKDDNFWPPVFRIKGSSYVLYKIVPAEISVLDLVSRNISESQSPFTKIL</sequence>
<dbReference type="Pfam" id="PF01243">
    <property type="entry name" value="PNPOx_N"/>
    <property type="match status" value="1"/>
</dbReference>
<feature type="domain" description="Pyridoxamine 5'-phosphate oxidase N-terminal" evidence="1">
    <location>
        <begin position="6"/>
        <end position="101"/>
    </location>
</feature>
<accession>A0A2M7XGY6</accession>
<dbReference type="Proteomes" id="UP000231263">
    <property type="component" value="Unassembled WGS sequence"/>
</dbReference>
<name>A0A2M7XGY6_9BACT</name>
<comment type="caution">
    <text evidence="2">The sequence shown here is derived from an EMBL/GenBank/DDBJ whole genome shotgun (WGS) entry which is preliminary data.</text>
</comment>
<dbReference type="AlphaFoldDB" id="A0A2M7XGY6"/>
<organism evidence="2 3">
    <name type="scientific">Candidatus Uhrbacteria bacterium CG_4_9_14_3_um_filter_41_35</name>
    <dbReference type="NCBI Taxonomy" id="1975034"/>
    <lineage>
        <taxon>Bacteria</taxon>
        <taxon>Candidatus Uhriibacteriota</taxon>
    </lineage>
</organism>
<proteinExistence type="predicted"/>
<dbReference type="InterPro" id="IPR011576">
    <property type="entry name" value="Pyridox_Oxase_N"/>
</dbReference>
<reference evidence="3" key="1">
    <citation type="submission" date="2017-09" db="EMBL/GenBank/DDBJ databases">
        <title>Depth-based differentiation of microbial function through sediment-hosted aquifers and enrichment of novel symbionts in the deep terrestrial subsurface.</title>
        <authorList>
            <person name="Probst A.J."/>
            <person name="Ladd B."/>
            <person name="Jarett J.K."/>
            <person name="Geller-Mcgrath D.E."/>
            <person name="Sieber C.M.K."/>
            <person name="Emerson J.B."/>
            <person name="Anantharaman K."/>
            <person name="Thomas B.C."/>
            <person name="Malmstrom R."/>
            <person name="Stieglmeier M."/>
            <person name="Klingl A."/>
            <person name="Woyke T."/>
            <person name="Ryan C.M."/>
            <person name="Banfield J.F."/>
        </authorList>
    </citation>
    <scope>NUCLEOTIDE SEQUENCE [LARGE SCALE GENOMIC DNA]</scope>
</reference>
<dbReference type="Gene3D" id="2.30.110.10">
    <property type="entry name" value="Electron Transport, Fmn-binding Protein, Chain A"/>
    <property type="match status" value="1"/>
</dbReference>
<dbReference type="SUPFAM" id="SSF50475">
    <property type="entry name" value="FMN-binding split barrel"/>
    <property type="match status" value="1"/>
</dbReference>
<evidence type="ECO:0000313" key="2">
    <source>
        <dbReference type="EMBL" id="PJA47123.1"/>
    </source>
</evidence>
<evidence type="ECO:0000313" key="3">
    <source>
        <dbReference type="Proteomes" id="UP000231263"/>
    </source>
</evidence>